<organism evidence="5 6">
    <name type="scientific">Hoeflea ulvae</name>
    <dbReference type="NCBI Taxonomy" id="2983764"/>
    <lineage>
        <taxon>Bacteria</taxon>
        <taxon>Pseudomonadati</taxon>
        <taxon>Pseudomonadota</taxon>
        <taxon>Alphaproteobacteria</taxon>
        <taxon>Hyphomicrobiales</taxon>
        <taxon>Rhizobiaceae</taxon>
        <taxon>Hoeflea</taxon>
    </lineage>
</organism>
<evidence type="ECO:0000256" key="3">
    <source>
        <dbReference type="SAM" id="SignalP"/>
    </source>
</evidence>
<evidence type="ECO:0000313" key="5">
    <source>
        <dbReference type="EMBL" id="MCY0093490.1"/>
    </source>
</evidence>
<dbReference type="CDD" id="cd14659">
    <property type="entry name" value="Imelysin-like_IPPA"/>
    <property type="match status" value="1"/>
</dbReference>
<dbReference type="RefSeq" id="WP_267611443.1">
    <property type="nucleotide sequence ID" value="NZ_JAOVZQ010000001.1"/>
</dbReference>
<reference evidence="5" key="1">
    <citation type="submission" date="2022-10" db="EMBL/GenBank/DDBJ databases">
        <title>Hoeflea sp. J2-29, isolated from marine algae.</title>
        <authorList>
            <person name="Kristyanto S."/>
            <person name="Kim J.M."/>
            <person name="Jeon C.O."/>
        </authorList>
    </citation>
    <scope>NUCLEOTIDE SEQUENCE</scope>
    <source>
        <strain evidence="5">J2-29</strain>
    </source>
</reference>
<protein>
    <recommendedName>
        <fullName evidence="4">Imelysin-like domain-containing protein</fullName>
    </recommendedName>
</protein>
<evidence type="ECO:0000313" key="6">
    <source>
        <dbReference type="Proteomes" id="UP001081283"/>
    </source>
</evidence>
<accession>A0ABT3YC74</accession>
<feature type="chain" id="PRO_5046940601" description="Imelysin-like domain-containing protein" evidence="3">
    <location>
        <begin position="29"/>
        <end position="370"/>
    </location>
</feature>
<keyword evidence="6" id="KW-1185">Reference proteome</keyword>
<dbReference type="Proteomes" id="UP001081283">
    <property type="component" value="Unassembled WGS sequence"/>
</dbReference>
<evidence type="ECO:0000259" key="4">
    <source>
        <dbReference type="Pfam" id="PF09375"/>
    </source>
</evidence>
<feature type="signal peptide" evidence="3">
    <location>
        <begin position="1"/>
        <end position="28"/>
    </location>
</feature>
<dbReference type="EMBL" id="JAOVZQ010000001">
    <property type="protein sequence ID" value="MCY0093490.1"/>
    <property type="molecule type" value="Genomic_DNA"/>
</dbReference>
<dbReference type="InterPro" id="IPR034984">
    <property type="entry name" value="Imelysin-like_IPPA"/>
</dbReference>
<dbReference type="InterPro" id="IPR038352">
    <property type="entry name" value="Imelysin_sf"/>
</dbReference>
<evidence type="ECO:0000256" key="1">
    <source>
        <dbReference type="ARBA" id="ARBA00004196"/>
    </source>
</evidence>
<feature type="domain" description="Imelysin-like" evidence="4">
    <location>
        <begin position="50"/>
        <end position="347"/>
    </location>
</feature>
<evidence type="ECO:0000256" key="2">
    <source>
        <dbReference type="ARBA" id="ARBA00022729"/>
    </source>
</evidence>
<dbReference type="InterPro" id="IPR018976">
    <property type="entry name" value="Imelysin-like"/>
</dbReference>
<dbReference type="Pfam" id="PF09375">
    <property type="entry name" value="Peptidase_M75"/>
    <property type="match status" value="1"/>
</dbReference>
<gene>
    <name evidence="5" type="ORF">OEG82_05570</name>
</gene>
<comment type="subcellular location">
    <subcellularLocation>
        <location evidence="1">Cell envelope</location>
    </subcellularLocation>
</comment>
<dbReference type="Gene3D" id="1.20.1420.20">
    <property type="entry name" value="M75 peptidase, HXXE motif"/>
    <property type="match status" value="1"/>
</dbReference>
<sequence>MTPRLLSIRCAMLAALCLAPLMAGHARAETDAQLQQARTIMFSTVTSFVRPGYAAFHASGDRLVEAASELCRSPGPEALEAARAAFADTVLAWSAIEIVRFGPVSAENRFERVLFYPDRKGTGLRQVRTVLAGDEALGWTLEDLQGKSVAIQGLGGLEFALFGEGATALAEAQKGKSRCRYVELASKNLQDIGAELDAVWNDDSGIASIWMNPGPDNPVLRDSREALSQLLGTMIHGLEHIRDVRVGNFLGTAKKNGLPKTAIYRRAGLTMASVAANLDSIERLFNQSGIEHALTYDAIKLAKEVRFEIGQTIKTANSFEAGVEALLADDVTRARLEYLQVAIRSVIQRLDGEVSAAAGLSAGFSFGDGD</sequence>
<comment type="caution">
    <text evidence="5">The sequence shown here is derived from an EMBL/GenBank/DDBJ whole genome shotgun (WGS) entry which is preliminary data.</text>
</comment>
<proteinExistence type="predicted"/>
<name>A0ABT3YC74_9HYPH</name>
<keyword evidence="2 3" id="KW-0732">Signal</keyword>